<sequence length="122" mass="12641">MGDPAAEPRRSIGHGRHARSGGVNPPVLTPPTGFPAHGDPEISIPAPRMASEEPAGAPPPAAPPGRAAADPAICVCGHSAETHEHLRRGSDCGACGPDVCAAYRRRGGRLRRVLRALRARAR</sequence>
<protein>
    <submittedName>
        <fullName evidence="2">Uncharacterized protein</fullName>
    </submittedName>
</protein>
<keyword evidence="3" id="KW-1185">Reference proteome</keyword>
<evidence type="ECO:0000313" key="2">
    <source>
        <dbReference type="EMBL" id="GEL20799.1"/>
    </source>
</evidence>
<feature type="region of interest" description="Disordered" evidence="1">
    <location>
        <begin position="1"/>
        <end position="69"/>
    </location>
</feature>
<proteinExistence type="predicted"/>
<dbReference type="AlphaFoldDB" id="A0A511D7L2"/>
<organism evidence="2 3">
    <name type="scientific">Pseudonocardia asaccharolytica DSM 44247 = NBRC 16224</name>
    <dbReference type="NCBI Taxonomy" id="1123024"/>
    <lineage>
        <taxon>Bacteria</taxon>
        <taxon>Bacillati</taxon>
        <taxon>Actinomycetota</taxon>
        <taxon>Actinomycetes</taxon>
        <taxon>Pseudonocardiales</taxon>
        <taxon>Pseudonocardiaceae</taxon>
        <taxon>Pseudonocardia</taxon>
    </lineage>
</organism>
<gene>
    <name evidence="2" type="ORF">PA7_46360</name>
</gene>
<dbReference type="EMBL" id="BJVI01000093">
    <property type="protein sequence ID" value="GEL20799.1"/>
    <property type="molecule type" value="Genomic_DNA"/>
</dbReference>
<dbReference type="Proteomes" id="UP000321328">
    <property type="component" value="Unassembled WGS sequence"/>
</dbReference>
<comment type="caution">
    <text evidence="2">The sequence shown here is derived from an EMBL/GenBank/DDBJ whole genome shotgun (WGS) entry which is preliminary data.</text>
</comment>
<evidence type="ECO:0000313" key="3">
    <source>
        <dbReference type="Proteomes" id="UP000321328"/>
    </source>
</evidence>
<accession>A0A511D7L2</accession>
<name>A0A511D7L2_9PSEU</name>
<feature type="compositionally biased region" description="Basic and acidic residues" evidence="1">
    <location>
        <begin position="1"/>
        <end position="10"/>
    </location>
</feature>
<reference evidence="2 3" key="1">
    <citation type="submission" date="2019-07" db="EMBL/GenBank/DDBJ databases">
        <title>Whole genome shotgun sequence of Pseudonocardia asaccharolytica NBRC 16224.</title>
        <authorList>
            <person name="Hosoyama A."/>
            <person name="Uohara A."/>
            <person name="Ohji S."/>
            <person name="Ichikawa N."/>
        </authorList>
    </citation>
    <scope>NUCLEOTIDE SEQUENCE [LARGE SCALE GENOMIC DNA]</scope>
    <source>
        <strain evidence="2 3">NBRC 16224</strain>
    </source>
</reference>
<evidence type="ECO:0000256" key="1">
    <source>
        <dbReference type="SAM" id="MobiDB-lite"/>
    </source>
</evidence>